<dbReference type="EMBL" id="JAOAOG010000303">
    <property type="protein sequence ID" value="KAJ6231113.1"/>
    <property type="molecule type" value="Genomic_DNA"/>
</dbReference>
<protein>
    <submittedName>
        <fullName evidence="2">Iron-sulfur cluster-binding protein-related</fullName>
    </submittedName>
</protein>
<dbReference type="InterPro" id="IPR017900">
    <property type="entry name" value="4Fe4S_Fe_S_CS"/>
</dbReference>
<dbReference type="Pfam" id="PF12838">
    <property type="entry name" value="Fer4_7"/>
    <property type="match status" value="1"/>
</dbReference>
<accession>A0ABQ8XEN1</accession>
<dbReference type="PROSITE" id="PS00198">
    <property type="entry name" value="4FE4S_FER_1"/>
    <property type="match status" value="1"/>
</dbReference>
<evidence type="ECO:0000259" key="1">
    <source>
        <dbReference type="PROSITE" id="PS51379"/>
    </source>
</evidence>
<proteinExistence type="predicted"/>
<dbReference type="InterPro" id="IPR017896">
    <property type="entry name" value="4Fe4S_Fe-S-bd"/>
</dbReference>
<dbReference type="Proteomes" id="UP001150062">
    <property type="component" value="Unassembled WGS sequence"/>
</dbReference>
<organism evidence="2 3">
    <name type="scientific">Anaeramoeba flamelloides</name>
    <dbReference type="NCBI Taxonomy" id="1746091"/>
    <lineage>
        <taxon>Eukaryota</taxon>
        <taxon>Metamonada</taxon>
        <taxon>Anaeramoebidae</taxon>
        <taxon>Anaeramoeba</taxon>
    </lineage>
</organism>
<gene>
    <name evidence="2" type="ORF">M0813_06213</name>
</gene>
<dbReference type="SUPFAM" id="SSF54862">
    <property type="entry name" value="4Fe-4S ferredoxins"/>
    <property type="match status" value="1"/>
</dbReference>
<dbReference type="Gene3D" id="3.30.70.20">
    <property type="match status" value="1"/>
</dbReference>
<dbReference type="PANTHER" id="PTHR42827">
    <property type="entry name" value="IRON-SULFUR CLUSTER-BINDING PROTEIN-RELATED"/>
    <property type="match status" value="1"/>
</dbReference>
<feature type="domain" description="4Fe-4S ferredoxin-type" evidence="1">
    <location>
        <begin position="256"/>
        <end position="287"/>
    </location>
</feature>
<evidence type="ECO:0000313" key="2">
    <source>
        <dbReference type="EMBL" id="KAJ6231113.1"/>
    </source>
</evidence>
<dbReference type="PROSITE" id="PS51379">
    <property type="entry name" value="4FE4S_FER_2"/>
    <property type="match status" value="1"/>
</dbReference>
<comment type="caution">
    <text evidence="2">The sequence shown here is derived from an EMBL/GenBank/DDBJ whole genome shotgun (WGS) entry which is preliminary data.</text>
</comment>
<reference evidence="2" key="1">
    <citation type="submission" date="2022-08" db="EMBL/GenBank/DDBJ databases">
        <title>Novel sulfate-reducing endosymbionts in the free-living metamonad Anaeramoeba.</title>
        <authorList>
            <person name="Jerlstrom-Hultqvist J."/>
            <person name="Cepicka I."/>
            <person name="Gallot-Lavallee L."/>
            <person name="Salas-Leiva D."/>
            <person name="Curtis B.A."/>
            <person name="Zahonova K."/>
            <person name="Pipaliya S."/>
            <person name="Dacks J."/>
            <person name="Roger A.J."/>
        </authorList>
    </citation>
    <scope>NUCLEOTIDE SEQUENCE</scope>
    <source>
        <strain evidence="2">Schooner1</strain>
    </source>
</reference>
<dbReference type="PANTHER" id="PTHR42827:SF1">
    <property type="entry name" value="IRON-SULFUR CLUSTER-BINDING PROTEIN"/>
    <property type="match status" value="1"/>
</dbReference>
<keyword evidence="3" id="KW-1185">Reference proteome</keyword>
<evidence type="ECO:0000313" key="3">
    <source>
        <dbReference type="Proteomes" id="UP001150062"/>
    </source>
</evidence>
<name>A0ABQ8XEN1_9EUKA</name>
<sequence>MLSVLLPTGVSSLSRTFASEVIKTLPTYKQFKKKNTVHNRAMSLFNPPKGLNFFKMFQKAYKQSKRQLPEYNAFSGALCYSGFSLLAQKPYNNIPKIMGFVQRVWKKDPMLKDPKELTKSIKFAAKFLGADLVGISKYDPRWTYKENNRKFSKYKNSVVIGIAMDDRALSPGTSFLSNAEVSFTYSKLALTLTLMTSLVKTIGGKCQGTINEALTIPMAIQAGLGHMGRSNLLINPEYGPGIRLANIFTDLDLNFDEPIPDTITPVCEKCGKCARKCPSQAISHDKKPSYKSPTKSNSIGVLRWPHDPEKCWSQWCKLGHDCVECIRACPFRKKSKKRGEYSPQEFIEEVLNQ</sequence>